<feature type="transmembrane region" description="Helical" evidence="2">
    <location>
        <begin position="227"/>
        <end position="245"/>
    </location>
</feature>
<dbReference type="PANTHER" id="PTHR15887:SF1">
    <property type="entry name" value="TRANSMEMBRANE PROTEIN 69"/>
    <property type="match status" value="1"/>
</dbReference>
<feature type="transmembrane region" description="Helical" evidence="2">
    <location>
        <begin position="142"/>
        <end position="165"/>
    </location>
</feature>
<keyword evidence="2" id="KW-0472">Membrane</keyword>
<feature type="transmembrane region" description="Helical" evidence="2">
    <location>
        <begin position="194"/>
        <end position="215"/>
    </location>
</feature>
<feature type="transmembrane region" description="Helical" evidence="2">
    <location>
        <begin position="308"/>
        <end position="326"/>
    </location>
</feature>
<name>A0AAV9TYQ8_9PEZI</name>
<dbReference type="AlphaFoldDB" id="A0AAV9TYQ8"/>
<evidence type="ECO:0000313" key="4">
    <source>
        <dbReference type="Proteomes" id="UP001373714"/>
    </source>
</evidence>
<keyword evidence="1" id="KW-0175">Coiled coil</keyword>
<proteinExistence type="predicted"/>
<feature type="coiled-coil region" evidence="1">
    <location>
        <begin position="379"/>
        <end position="406"/>
    </location>
</feature>
<dbReference type="PANTHER" id="PTHR15887">
    <property type="entry name" value="TRANSMEMBRANE PROTEIN 69"/>
    <property type="match status" value="1"/>
</dbReference>
<reference evidence="3 4" key="1">
    <citation type="submission" date="2019-10" db="EMBL/GenBank/DDBJ databases">
        <authorList>
            <person name="Palmer J.M."/>
        </authorList>
    </citation>
    <scope>NUCLEOTIDE SEQUENCE [LARGE SCALE GENOMIC DNA]</scope>
    <source>
        <strain evidence="3 4">TWF730</strain>
    </source>
</reference>
<dbReference type="EMBL" id="JAVHNS010000019">
    <property type="protein sequence ID" value="KAK6330141.1"/>
    <property type="molecule type" value="Genomic_DNA"/>
</dbReference>
<sequence>MFGRRIVTSAQSANTSLQRFTISVHMPRGSLYSPLSYSRLAQLSPAAVRPAYRMLPRSNLSILPACHRAYTASRSQEESDLRHKTLKGDPAKVTTTSSIRPIVERSQAPDHGTQQDILKGGFQHDLNVIKETFAFREVPKEVLFFGGAGLVPYIATTASTFLLAWDIRNISEEGMGRFLNEETASAFLNLLEPIQVGFGAVILSFLGAIHWGLEFAAYGGNHPYQRYFLGILAPALAWPTVFMQYDIALLTQFLGFTGMYFADSRATALGLGVYKQIPVSRIAKVQGEVGYKLTRVKQIPAPKWYTTYRFLLTFVVGACIVMTLIGRGKIEDKTSSQEASQERVHKLRQGEGLETTSAEYRQLVRQDQQEIQRKAWIEKEKTEERLAQKEAEYIKAKEAAERAARKTAG</sequence>
<keyword evidence="2" id="KW-0812">Transmembrane</keyword>
<dbReference type="InterPro" id="IPR021836">
    <property type="entry name" value="DUF3429"/>
</dbReference>
<gene>
    <name evidence="3" type="ORF">TWF730_004641</name>
</gene>
<evidence type="ECO:0000256" key="1">
    <source>
        <dbReference type="SAM" id="Coils"/>
    </source>
</evidence>
<accession>A0AAV9TYQ8</accession>
<keyword evidence="2" id="KW-1133">Transmembrane helix</keyword>
<keyword evidence="4" id="KW-1185">Reference proteome</keyword>
<evidence type="ECO:0000256" key="2">
    <source>
        <dbReference type="SAM" id="Phobius"/>
    </source>
</evidence>
<comment type="caution">
    <text evidence="3">The sequence shown here is derived from an EMBL/GenBank/DDBJ whole genome shotgun (WGS) entry which is preliminary data.</text>
</comment>
<dbReference type="Proteomes" id="UP001373714">
    <property type="component" value="Unassembled WGS sequence"/>
</dbReference>
<dbReference type="Pfam" id="PF11911">
    <property type="entry name" value="DUF3429"/>
    <property type="match status" value="1"/>
</dbReference>
<evidence type="ECO:0000313" key="3">
    <source>
        <dbReference type="EMBL" id="KAK6330141.1"/>
    </source>
</evidence>
<organism evidence="3 4">
    <name type="scientific">Orbilia blumenaviensis</name>
    <dbReference type="NCBI Taxonomy" id="1796055"/>
    <lineage>
        <taxon>Eukaryota</taxon>
        <taxon>Fungi</taxon>
        <taxon>Dikarya</taxon>
        <taxon>Ascomycota</taxon>
        <taxon>Pezizomycotina</taxon>
        <taxon>Orbiliomycetes</taxon>
        <taxon>Orbiliales</taxon>
        <taxon>Orbiliaceae</taxon>
        <taxon>Orbilia</taxon>
    </lineage>
</organism>
<protein>
    <submittedName>
        <fullName evidence="3">Uncharacterized protein</fullName>
    </submittedName>
</protein>